<dbReference type="InterPro" id="IPR002789">
    <property type="entry name" value="HerA_central"/>
</dbReference>
<dbReference type="Pfam" id="PF01935">
    <property type="entry name" value="DUF87"/>
    <property type="match status" value="1"/>
</dbReference>
<dbReference type="STRING" id="573570.F7310_04485"/>
<keyword evidence="2" id="KW-0472">Membrane</keyword>
<evidence type="ECO:0000313" key="4">
    <source>
        <dbReference type="EMBL" id="API86661.1"/>
    </source>
</evidence>
<feature type="transmembrane region" description="Helical" evidence="2">
    <location>
        <begin position="161"/>
        <end position="183"/>
    </location>
</feature>
<sequence>MKNQKTYTNKNSINIQLLPFMLILLPVISAIVILISARSPNLQGLFAILERISGGFGFHTDYGWLWRAVLFFPFLSVAYYIGYTMLKSQQQTFGVQALRLSIKTLFIFVFSCFLIGVSWAIAVYVSKVMSFMSFYGNIFDRVATLTNQYPYMKAYSLLEDYIWANLVYFYITLAIVAVVHIVLSRTVYPSKIEPAFSDYISSIASNNKRSEGLTSSKDELLELKQRLSKMKTFDPATFFKKDRIFIAKDIENNKPIYIEDSKIKNRELKHVCIVGSSGSGKGVFTQYFLAQACIKNNPIIVLDCNDDEHVMKNLKHTAENMGKDFHWIDFKQYNKPQLDLLQGATPHQFKELTNTLFPTLKITEGGANYFSQFSRRARTVYESEVEGVRCMFDLHTKVLSKYGEDRFKNDDGHMPQFIQEFFDFANIPMFKVNESMSIAEAIKNGDVIYISCPDMSADDEITYLCKALLIRILQIISSRNIDNSNHVFLFVDEFADFVNKTVKAAIEKIRKKRCTMVMNMTSFESLAGLQSDVDGNSVIDTVKINSIKLIYEQPHESISEKASKMTGEKIIKVERNHIKRNEALKEIDQVMETVQTSQKTNVFSATMLANLPPKVGVLVGHGLPRLVQTEILKYPPNVEYPTLIQAEPYNANDSETDSEDDNDIMGAL</sequence>
<keyword evidence="5" id="KW-1185">Reference proteome</keyword>
<protein>
    <recommendedName>
        <fullName evidence="3">Helicase HerA central domain-containing protein</fullName>
    </recommendedName>
</protein>
<feature type="transmembrane region" description="Helical" evidence="2">
    <location>
        <begin position="104"/>
        <end position="125"/>
    </location>
</feature>
<dbReference type="InterPro" id="IPR027417">
    <property type="entry name" value="P-loop_NTPase"/>
</dbReference>
<dbReference type="OrthoDB" id="5603167at2"/>
<dbReference type="SUPFAM" id="SSF52540">
    <property type="entry name" value="P-loop containing nucleoside triphosphate hydrolases"/>
    <property type="match status" value="1"/>
</dbReference>
<dbReference type="KEGG" id="frx:F7310_04485"/>
<name>A0A1L4BS43_9GAMM</name>
<organism evidence="4 5">
    <name type="scientific">Francisella uliginis</name>
    <dbReference type="NCBI Taxonomy" id="573570"/>
    <lineage>
        <taxon>Bacteria</taxon>
        <taxon>Pseudomonadati</taxon>
        <taxon>Pseudomonadota</taxon>
        <taxon>Gammaproteobacteria</taxon>
        <taxon>Thiotrichales</taxon>
        <taxon>Francisellaceae</taxon>
        <taxon>Francisella</taxon>
    </lineage>
</organism>
<dbReference type="EMBL" id="CP016796">
    <property type="protein sequence ID" value="API86661.1"/>
    <property type="molecule type" value="Genomic_DNA"/>
</dbReference>
<dbReference type="RefSeq" id="WP_072712103.1">
    <property type="nucleotide sequence ID" value="NZ_CP016796.1"/>
</dbReference>
<feature type="region of interest" description="Disordered" evidence="1">
    <location>
        <begin position="646"/>
        <end position="668"/>
    </location>
</feature>
<feature type="compositionally biased region" description="Acidic residues" evidence="1">
    <location>
        <begin position="654"/>
        <end position="668"/>
    </location>
</feature>
<feature type="domain" description="Helicase HerA central" evidence="3">
    <location>
        <begin position="269"/>
        <end position="442"/>
    </location>
</feature>
<gene>
    <name evidence="4" type="ORF">F7310_04485</name>
</gene>
<keyword evidence="2" id="KW-0812">Transmembrane</keyword>
<proteinExistence type="predicted"/>
<accession>A0A1L4BS43</accession>
<evidence type="ECO:0000256" key="1">
    <source>
        <dbReference type="SAM" id="MobiDB-lite"/>
    </source>
</evidence>
<keyword evidence="2" id="KW-1133">Transmembrane helix</keyword>
<feature type="transmembrane region" description="Helical" evidence="2">
    <location>
        <begin position="12"/>
        <end position="35"/>
    </location>
</feature>
<evidence type="ECO:0000313" key="5">
    <source>
        <dbReference type="Proteomes" id="UP000184222"/>
    </source>
</evidence>
<dbReference type="Proteomes" id="UP000184222">
    <property type="component" value="Chromosome"/>
</dbReference>
<dbReference type="Gene3D" id="3.40.50.300">
    <property type="entry name" value="P-loop containing nucleotide triphosphate hydrolases"/>
    <property type="match status" value="2"/>
</dbReference>
<evidence type="ECO:0000259" key="3">
    <source>
        <dbReference type="Pfam" id="PF01935"/>
    </source>
</evidence>
<dbReference type="AlphaFoldDB" id="A0A1L4BS43"/>
<evidence type="ECO:0000256" key="2">
    <source>
        <dbReference type="SAM" id="Phobius"/>
    </source>
</evidence>
<reference evidence="4 5" key="1">
    <citation type="journal article" date="2016" name="Appl. Environ. Microbiol.">
        <title>Whole genome relationships among Francisella bacteria of diverse origin define new species and provide specific regions for detection.</title>
        <authorList>
            <person name="Challacombe J.F."/>
            <person name="Petersen J.M."/>
            <person name="Gallegos-Graves V."/>
            <person name="Hodge D."/>
            <person name="Pillai S."/>
            <person name="Kuske C.R."/>
        </authorList>
    </citation>
    <scope>NUCLEOTIDE SEQUENCE [LARGE SCALE GENOMIC DNA]</scope>
    <source>
        <strain evidence="5">TX07-7310</strain>
    </source>
</reference>
<feature type="transmembrane region" description="Helical" evidence="2">
    <location>
        <begin position="64"/>
        <end position="83"/>
    </location>
</feature>